<dbReference type="SUPFAM" id="SSF56935">
    <property type="entry name" value="Porins"/>
    <property type="match status" value="1"/>
</dbReference>
<dbReference type="OrthoDB" id="8982743at2"/>
<evidence type="ECO:0000313" key="14">
    <source>
        <dbReference type="Proteomes" id="UP000433577"/>
    </source>
</evidence>
<dbReference type="GO" id="GO:0015288">
    <property type="term" value="F:porin activity"/>
    <property type="evidence" value="ECO:0007669"/>
    <property type="project" value="UniProtKB-KW"/>
</dbReference>
<keyword evidence="3" id="KW-0813">Transport</keyword>
<dbReference type="InterPro" id="IPR002299">
    <property type="entry name" value="Porin_Neis"/>
</dbReference>
<dbReference type="AlphaFoldDB" id="A0A7Z2GNE8"/>
<comment type="subunit">
    <text evidence="2">Homotrimer.</text>
</comment>
<dbReference type="PANTHER" id="PTHR34501:SF9">
    <property type="entry name" value="MAJOR OUTER MEMBRANE PROTEIN P.IA"/>
    <property type="match status" value="1"/>
</dbReference>
<evidence type="ECO:0000256" key="6">
    <source>
        <dbReference type="ARBA" id="ARBA00022729"/>
    </source>
</evidence>
<keyword evidence="8" id="KW-0626">Porin</keyword>
<keyword evidence="6 11" id="KW-0732">Signal</keyword>
<keyword evidence="7" id="KW-0406">Ion transport</keyword>
<comment type="subcellular location">
    <subcellularLocation>
        <location evidence="1">Cell outer membrane</location>
        <topology evidence="1">Multi-pass membrane protein</topology>
    </subcellularLocation>
</comment>
<dbReference type="GO" id="GO:0009279">
    <property type="term" value="C:cell outer membrane"/>
    <property type="evidence" value="ECO:0007669"/>
    <property type="project" value="UniProtKB-SubCell"/>
</dbReference>
<organism evidence="13 14">
    <name type="scientific">Paraburkholderia acidisoli</name>
    <dbReference type="NCBI Taxonomy" id="2571748"/>
    <lineage>
        <taxon>Bacteria</taxon>
        <taxon>Pseudomonadati</taxon>
        <taxon>Pseudomonadota</taxon>
        <taxon>Betaproteobacteria</taxon>
        <taxon>Burkholderiales</taxon>
        <taxon>Burkholderiaceae</taxon>
        <taxon>Paraburkholderia</taxon>
    </lineage>
</organism>
<dbReference type="InterPro" id="IPR050298">
    <property type="entry name" value="Gram-neg_bact_OMP"/>
</dbReference>
<feature type="signal peptide" evidence="11">
    <location>
        <begin position="1"/>
        <end position="29"/>
    </location>
</feature>
<evidence type="ECO:0000256" key="5">
    <source>
        <dbReference type="ARBA" id="ARBA00022692"/>
    </source>
</evidence>
<dbReference type="KEGG" id="pacs:FAZ98_23360"/>
<evidence type="ECO:0000256" key="8">
    <source>
        <dbReference type="ARBA" id="ARBA00023114"/>
    </source>
</evidence>
<dbReference type="RefSeq" id="WP_158954520.1">
    <property type="nucleotide sequence ID" value="NZ_CP046915.1"/>
</dbReference>
<feature type="domain" description="Porin" evidence="12">
    <location>
        <begin position="20"/>
        <end position="349"/>
    </location>
</feature>
<evidence type="ECO:0000256" key="4">
    <source>
        <dbReference type="ARBA" id="ARBA00022452"/>
    </source>
</evidence>
<keyword evidence="9" id="KW-0472">Membrane</keyword>
<evidence type="ECO:0000256" key="2">
    <source>
        <dbReference type="ARBA" id="ARBA00011233"/>
    </source>
</evidence>
<dbReference type="PANTHER" id="PTHR34501">
    <property type="entry name" value="PROTEIN YDDL-RELATED"/>
    <property type="match status" value="1"/>
</dbReference>
<evidence type="ECO:0000256" key="10">
    <source>
        <dbReference type="ARBA" id="ARBA00023237"/>
    </source>
</evidence>
<reference evidence="13 14" key="1">
    <citation type="submission" date="2019-12" db="EMBL/GenBank/DDBJ databases">
        <title>Paraburkholderia acidiphila 7Q-K02 sp. nov and Paraburkholderia acidisoli DHF22 sp. nov., two strains isolated from forest soil.</title>
        <authorList>
            <person name="Gao Z."/>
            <person name="Qiu L."/>
        </authorList>
    </citation>
    <scope>NUCLEOTIDE SEQUENCE [LARGE SCALE GENOMIC DNA]</scope>
    <source>
        <strain evidence="13 14">DHF22</strain>
    </source>
</reference>
<evidence type="ECO:0000256" key="9">
    <source>
        <dbReference type="ARBA" id="ARBA00023136"/>
    </source>
</evidence>
<dbReference type="Proteomes" id="UP000433577">
    <property type="component" value="Chromosome 3"/>
</dbReference>
<dbReference type="InterPro" id="IPR023614">
    <property type="entry name" value="Porin_dom_sf"/>
</dbReference>
<evidence type="ECO:0000256" key="7">
    <source>
        <dbReference type="ARBA" id="ARBA00023065"/>
    </source>
</evidence>
<accession>A0A7Z2GNE8</accession>
<dbReference type="Pfam" id="PF13609">
    <property type="entry name" value="Porin_4"/>
    <property type="match status" value="1"/>
</dbReference>
<evidence type="ECO:0000313" key="13">
    <source>
        <dbReference type="EMBL" id="QGZ64765.1"/>
    </source>
</evidence>
<evidence type="ECO:0000256" key="11">
    <source>
        <dbReference type="SAM" id="SignalP"/>
    </source>
</evidence>
<protein>
    <submittedName>
        <fullName evidence="13">Porin</fullName>
    </submittedName>
</protein>
<dbReference type="CDD" id="cd00342">
    <property type="entry name" value="gram_neg_porins"/>
    <property type="match status" value="1"/>
</dbReference>
<dbReference type="PRINTS" id="PR00184">
    <property type="entry name" value="NEISSPPORIN"/>
</dbReference>
<dbReference type="EMBL" id="CP046915">
    <property type="protein sequence ID" value="QGZ64765.1"/>
    <property type="molecule type" value="Genomic_DNA"/>
</dbReference>
<sequence>MKQRSVKKPVIWASWLLAGSALVASNAHAQSSVTLYGVIDEGIDYVNNSGGHSLWRMRDGTYDGVYGSRWGLKGTEDLGGGLSALFKLEAGFSTENGQSRQGGRLFGRQAYVGLSDARFGTVTLGRQYDSVVDYLQPLTAPGQLGGPLVHAGDIDNTDNSFRVDNAIKYASPKLGGLTFGGLYSFTNTNAPGRGTTGLWSLGANYAFGGFNFAGAYLYAKNPGVLLSDGDFVTNTTGAAIGASGPFSYVGNPANEQIFGAAVNYALGSATLGLDYTNTKFNDANGTRGTVIFTNYEAWGRYNLTSAWYVGAQYVYTHGNVGYSQQIPIYHQVGLTTAYALSKRTSIYAMGVWQKAAGAASNADIFDYSVGSASSNNRQTMVRIGMYHQF</sequence>
<dbReference type="Gene3D" id="2.40.160.10">
    <property type="entry name" value="Porin"/>
    <property type="match status" value="1"/>
</dbReference>
<evidence type="ECO:0000259" key="12">
    <source>
        <dbReference type="Pfam" id="PF13609"/>
    </source>
</evidence>
<dbReference type="InterPro" id="IPR033900">
    <property type="entry name" value="Gram_neg_porin_domain"/>
</dbReference>
<evidence type="ECO:0000256" key="3">
    <source>
        <dbReference type="ARBA" id="ARBA00022448"/>
    </source>
</evidence>
<evidence type="ECO:0000256" key="1">
    <source>
        <dbReference type="ARBA" id="ARBA00004571"/>
    </source>
</evidence>
<gene>
    <name evidence="13" type="ORF">FAZ98_23360</name>
</gene>
<keyword evidence="4" id="KW-1134">Transmembrane beta strand</keyword>
<keyword evidence="14" id="KW-1185">Reference proteome</keyword>
<dbReference type="GO" id="GO:0006811">
    <property type="term" value="P:monoatomic ion transport"/>
    <property type="evidence" value="ECO:0007669"/>
    <property type="project" value="UniProtKB-KW"/>
</dbReference>
<proteinExistence type="predicted"/>
<dbReference type="GO" id="GO:0046930">
    <property type="term" value="C:pore complex"/>
    <property type="evidence" value="ECO:0007669"/>
    <property type="project" value="UniProtKB-KW"/>
</dbReference>
<keyword evidence="10" id="KW-0998">Cell outer membrane</keyword>
<keyword evidence="5" id="KW-0812">Transmembrane</keyword>
<name>A0A7Z2GNE8_9BURK</name>
<feature type="chain" id="PRO_5031237460" evidence="11">
    <location>
        <begin position="30"/>
        <end position="389"/>
    </location>
</feature>